<evidence type="ECO:0000313" key="10">
    <source>
        <dbReference type="Proteomes" id="UP000308038"/>
    </source>
</evidence>
<dbReference type="InterPro" id="IPR005115">
    <property type="entry name" value="Gly_transporter"/>
</dbReference>
<reference evidence="9 10" key="1">
    <citation type="submission" date="2019-04" db="EMBL/GenBank/DDBJ databases">
        <title>Microbes associate with the intestines of laboratory mice.</title>
        <authorList>
            <person name="Navarre W."/>
            <person name="Wong E."/>
            <person name="Huang K.C."/>
            <person name="Tropini C."/>
            <person name="Ng K."/>
            <person name="Yu B."/>
        </authorList>
    </citation>
    <scope>NUCLEOTIDE SEQUENCE [LARGE SCALE GENOMIC DNA]</scope>
    <source>
        <strain evidence="9 10">NM83_B4-11</strain>
    </source>
</reference>
<keyword evidence="3" id="KW-1003">Cell membrane</keyword>
<protein>
    <submittedName>
        <fullName evidence="9">Trimeric intracellular cation channel family protein</fullName>
    </submittedName>
</protein>
<comment type="caution">
    <text evidence="9">The sequence shown here is derived from an EMBL/GenBank/DDBJ whole genome shotgun (WGS) entry which is preliminary data.</text>
</comment>
<evidence type="ECO:0000256" key="6">
    <source>
        <dbReference type="ARBA" id="ARBA00023136"/>
    </source>
</evidence>
<evidence type="ECO:0000256" key="1">
    <source>
        <dbReference type="ARBA" id="ARBA00004651"/>
    </source>
</evidence>
<evidence type="ECO:0000313" key="9">
    <source>
        <dbReference type="EMBL" id="THG38716.1"/>
    </source>
</evidence>
<comment type="subcellular location">
    <subcellularLocation>
        <location evidence="1">Cell membrane</location>
        <topology evidence="1">Multi-pass membrane protein</topology>
    </subcellularLocation>
</comment>
<accession>A0ABY2QFH3</accession>
<sequence>MDLVGTFVFAISGAMLGVHRRLDVFGVLVLSFAASSAGGIMRDVLIGAVPPTAISDWRYLATSVAAGLAIFFWYSPWARLHTAIQLFDAAGLALFSVAGAEKALTYGLDPLMAALLGMVTGIGGGMARDILVTRTPTVLQADIYAVAALLGAGLAVTGSWLRLPLVPTAILSALACFALRVAAIHFGWRLPVALTSRDPRDDAAT</sequence>
<keyword evidence="6 7" id="KW-0472">Membrane</keyword>
<feature type="transmembrane region" description="Helical" evidence="7">
    <location>
        <begin position="57"/>
        <end position="74"/>
    </location>
</feature>
<feature type="transmembrane region" description="Helical" evidence="7">
    <location>
        <begin position="111"/>
        <end position="131"/>
    </location>
</feature>
<evidence type="ECO:0000256" key="5">
    <source>
        <dbReference type="ARBA" id="ARBA00022989"/>
    </source>
</evidence>
<feature type="transmembrane region" description="Helical" evidence="7">
    <location>
        <begin position="169"/>
        <end position="188"/>
    </location>
</feature>
<feature type="domain" description="Glycine transporter" evidence="8">
    <location>
        <begin position="1"/>
        <end position="74"/>
    </location>
</feature>
<dbReference type="Proteomes" id="UP000308038">
    <property type="component" value="Unassembled WGS sequence"/>
</dbReference>
<keyword evidence="10" id="KW-1185">Reference proteome</keyword>
<feature type="domain" description="Glycine transporter" evidence="8">
    <location>
        <begin position="86"/>
        <end position="157"/>
    </location>
</feature>
<organism evidence="9 10">
    <name type="scientific">Sphingomonas olei</name>
    <dbReference type="NCBI Taxonomy" id="1886787"/>
    <lineage>
        <taxon>Bacteria</taxon>
        <taxon>Pseudomonadati</taxon>
        <taxon>Pseudomonadota</taxon>
        <taxon>Alphaproteobacteria</taxon>
        <taxon>Sphingomonadales</taxon>
        <taxon>Sphingomonadaceae</taxon>
        <taxon>Sphingomonas</taxon>
    </lineage>
</organism>
<comment type="similarity">
    <text evidence="2">Belongs to the UPF0126 family.</text>
</comment>
<dbReference type="PANTHER" id="PTHR30506">
    <property type="entry name" value="INNER MEMBRANE PROTEIN"/>
    <property type="match status" value="1"/>
</dbReference>
<evidence type="ECO:0000259" key="8">
    <source>
        <dbReference type="Pfam" id="PF03458"/>
    </source>
</evidence>
<keyword evidence="5 7" id="KW-1133">Transmembrane helix</keyword>
<feature type="transmembrane region" description="Helical" evidence="7">
    <location>
        <begin position="24"/>
        <end position="45"/>
    </location>
</feature>
<evidence type="ECO:0000256" key="7">
    <source>
        <dbReference type="SAM" id="Phobius"/>
    </source>
</evidence>
<evidence type="ECO:0000256" key="2">
    <source>
        <dbReference type="ARBA" id="ARBA00008193"/>
    </source>
</evidence>
<dbReference type="EMBL" id="SSTI01000010">
    <property type="protein sequence ID" value="THG38716.1"/>
    <property type="molecule type" value="Genomic_DNA"/>
</dbReference>
<feature type="transmembrane region" description="Helical" evidence="7">
    <location>
        <begin position="143"/>
        <end position="163"/>
    </location>
</feature>
<dbReference type="Pfam" id="PF03458">
    <property type="entry name" value="Gly_transporter"/>
    <property type="match status" value="2"/>
</dbReference>
<keyword evidence="4 7" id="KW-0812">Transmembrane</keyword>
<name>A0ABY2QFH3_9SPHN</name>
<proteinExistence type="inferred from homology"/>
<evidence type="ECO:0000256" key="4">
    <source>
        <dbReference type="ARBA" id="ARBA00022692"/>
    </source>
</evidence>
<gene>
    <name evidence="9" type="ORF">E5988_13990</name>
</gene>
<dbReference type="PANTHER" id="PTHR30506:SF3">
    <property type="entry name" value="UPF0126 INNER MEMBRANE PROTEIN YADS-RELATED"/>
    <property type="match status" value="1"/>
</dbReference>
<evidence type="ECO:0000256" key="3">
    <source>
        <dbReference type="ARBA" id="ARBA00022475"/>
    </source>
</evidence>